<name>A0A813IIT9_POLGL</name>
<dbReference type="Gene3D" id="1.25.40.20">
    <property type="entry name" value="Ankyrin repeat-containing domain"/>
    <property type="match status" value="1"/>
</dbReference>
<feature type="non-terminal residue" evidence="3">
    <location>
        <position position="1"/>
    </location>
</feature>
<dbReference type="InterPro" id="IPR002110">
    <property type="entry name" value="Ankyrin_rpt"/>
</dbReference>
<feature type="transmembrane region" description="Helical" evidence="2">
    <location>
        <begin position="75"/>
        <end position="100"/>
    </location>
</feature>
<proteinExistence type="predicted"/>
<dbReference type="EMBL" id="CAJNNW010010130">
    <property type="protein sequence ID" value="CAE8651753.1"/>
    <property type="molecule type" value="Genomic_DNA"/>
</dbReference>
<evidence type="ECO:0008006" key="5">
    <source>
        <dbReference type="Google" id="ProtNLM"/>
    </source>
</evidence>
<dbReference type="PROSITE" id="PS50088">
    <property type="entry name" value="ANK_REPEAT"/>
    <property type="match status" value="1"/>
</dbReference>
<keyword evidence="2" id="KW-0472">Membrane</keyword>
<reference evidence="3" key="1">
    <citation type="submission" date="2021-02" db="EMBL/GenBank/DDBJ databases">
        <authorList>
            <person name="Dougan E. K."/>
            <person name="Rhodes N."/>
            <person name="Thang M."/>
            <person name="Chan C."/>
        </authorList>
    </citation>
    <scope>NUCLEOTIDE SEQUENCE</scope>
</reference>
<feature type="repeat" description="ANK" evidence="1">
    <location>
        <begin position="1"/>
        <end position="25"/>
    </location>
</feature>
<dbReference type="SUPFAM" id="SSF48403">
    <property type="entry name" value="Ankyrin repeat"/>
    <property type="match status" value="1"/>
</dbReference>
<dbReference type="Pfam" id="PF00023">
    <property type="entry name" value="Ank"/>
    <property type="match status" value="1"/>
</dbReference>
<keyword evidence="2" id="KW-0812">Transmembrane</keyword>
<sequence>GMTAIHWAALKGHEQVAEMLLDVGAVELLDVPDAAGDTPIVLAMRKKNRYLVMSFHKCQLFQFLFGRPHLSHNHFANLFVGFIAFNIGVFALVLAPGIAASHPGTVLWWSLLMSLSMMLWVQNCFADPGWLQPRTIYPQHHLLGDDPARAFDAEQPVESQMVHYDSLLQDMAGDGGDLAKLEQEQNKYNYQRQLIREARKRLEEGTGRTTDGAPIPGLELQPLIGGNAELGRQQLERAAMTLQERERATGESLGRARVEKLLGLGCGEYLTLVEKGDFKQVCVVCRARRKMRSHHCK</sequence>
<feature type="transmembrane region" description="Helical" evidence="2">
    <location>
        <begin position="106"/>
        <end position="126"/>
    </location>
</feature>
<keyword evidence="2" id="KW-1133">Transmembrane helix</keyword>
<accession>A0A813IIT9</accession>
<keyword evidence="1" id="KW-0040">ANK repeat</keyword>
<dbReference type="InterPro" id="IPR036770">
    <property type="entry name" value="Ankyrin_rpt-contain_sf"/>
</dbReference>
<protein>
    <recommendedName>
        <fullName evidence="5">Palmitoyltransferase</fullName>
    </recommendedName>
</protein>
<comment type="caution">
    <text evidence="3">The sequence shown here is derived from an EMBL/GenBank/DDBJ whole genome shotgun (WGS) entry which is preliminary data.</text>
</comment>
<evidence type="ECO:0000256" key="1">
    <source>
        <dbReference type="PROSITE-ProRule" id="PRU00023"/>
    </source>
</evidence>
<organism evidence="3 4">
    <name type="scientific">Polarella glacialis</name>
    <name type="common">Dinoflagellate</name>
    <dbReference type="NCBI Taxonomy" id="89957"/>
    <lineage>
        <taxon>Eukaryota</taxon>
        <taxon>Sar</taxon>
        <taxon>Alveolata</taxon>
        <taxon>Dinophyceae</taxon>
        <taxon>Suessiales</taxon>
        <taxon>Suessiaceae</taxon>
        <taxon>Polarella</taxon>
    </lineage>
</organism>
<evidence type="ECO:0000313" key="4">
    <source>
        <dbReference type="Proteomes" id="UP000626109"/>
    </source>
</evidence>
<dbReference type="AlphaFoldDB" id="A0A813IIT9"/>
<evidence type="ECO:0000256" key="2">
    <source>
        <dbReference type="SAM" id="Phobius"/>
    </source>
</evidence>
<gene>
    <name evidence="3" type="ORF">PGLA2088_LOCUS9226</name>
</gene>
<dbReference type="Proteomes" id="UP000626109">
    <property type="component" value="Unassembled WGS sequence"/>
</dbReference>
<evidence type="ECO:0000313" key="3">
    <source>
        <dbReference type="EMBL" id="CAE8651753.1"/>
    </source>
</evidence>
<dbReference type="PROSITE" id="PS50297">
    <property type="entry name" value="ANK_REP_REGION"/>
    <property type="match status" value="1"/>
</dbReference>
<feature type="non-terminal residue" evidence="3">
    <location>
        <position position="297"/>
    </location>
</feature>